<dbReference type="AlphaFoldDB" id="A0A6A6KL93"/>
<keyword evidence="3" id="KW-1185">Reference proteome</keyword>
<reference evidence="2 3" key="1">
    <citation type="journal article" date="2020" name="Mol. Plant">
        <title>The Chromosome-Based Rubber Tree Genome Provides New Insights into Spurge Genome Evolution and Rubber Biosynthesis.</title>
        <authorList>
            <person name="Liu J."/>
            <person name="Shi C."/>
            <person name="Shi C.C."/>
            <person name="Li W."/>
            <person name="Zhang Q.J."/>
            <person name="Zhang Y."/>
            <person name="Li K."/>
            <person name="Lu H.F."/>
            <person name="Shi C."/>
            <person name="Zhu S.T."/>
            <person name="Xiao Z.Y."/>
            <person name="Nan H."/>
            <person name="Yue Y."/>
            <person name="Zhu X.G."/>
            <person name="Wu Y."/>
            <person name="Hong X.N."/>
            <person name="Fan G.Y."/>
            <person name="Tong Y."/>
            <person name="Zhang D."/>
            <person name="Mao C.L."/>
            <person name="Liu Y.L."/>
            <person name="Hao S.J."/>
            <person name="Liu W.Q."/>
            <person name="Lv M.Q."/>
            <person name="Zhang H.B."/>
            <person name="Liu Y."/>
            <person name="Hu-Tang G.R."/>
            <person name="Wang J.P."/>
            <person name="Wang J.H."/>
            <person name="Sun Y.H."/>
            <person name="Ni S.B."/>
            <person name="Chen W.B."/>
            <person name="Zhang X.C."/>
            <person name="Jiao Y.N."/>
            <person name="Eichler E.E."/>
            <person name="Li G.H."/>
            <person name="Liu X."/>
            <person name="Gao L.Z."/>
        </authorList>
    </citation>
    <scope>NUCLEOTIDE SEQUENCE [LARGE SCALE GENOMIC DNA]</scope>
    <source>
        <strain evidence="3">cv. GT1</strain>
        <tissue evidence="2">Leaf</tissue>
    </source>
</reference>
<dbReference type="EMBL" id="JAAGAX010000016">
    <property type="protein sequence ID" value="KAF2288866.1"/>
    <property type="molecule type" value="Genomic_DNA"/>
</dbReference>
<evidence type="ECO:0000313" key="2">
    <source>
        <dbReference type="EMBL" id="KAF2288866.1"/>
    </source>
</evidence>
<name>A0A6A6KL93_HEVBR</name>
<evidence type="ECO:0000313" key="3">
    <source>
        <dbReference type="Proteomes" id="UP000467840"/>
    </source>
</evidence>
<feature type="region of interest" description="Disordered" evidence="1">
    <location>
        <begin position="1"/>
        <end position="20"/>
    </location>
</feature>
<proteinExistence type="predicted"/>
<protein>
    <submittedName>
        <fullName evidence="2">Uncharacterized protein</fullName>
    </submittedName>
</protein>
<accession>A0A6A6KL93</accession>
<gene>
    <name evidence="2" type="ORF">GH714_020560</name>
</gene>
<organism evidence="2 3">
    <name type="scientific">Hevea brasiliensis</name>
    <name type="common">Para rubber tree</name>
    <name type="synonym">Siphonia brasiliensis</name>
    <dbReference type="NCBI Taxonomy" id="3981"/>
    <lineage>
        <taxon>Eukaryota</taxon>
        <taxon>Viridiplantae</taxon>
        <taxon>Streptophyta</taxon>
        <taxon>Embryophyta</taxon>
        <taxon>Tracheophyta</taxon>
        <taxon>Spermatophyta</taxon>
        <taxon>Magnoliopsida</taxon>
        <taxon>eudicotyledons</taxon>
        <taxon>Gunneridae</taxon>
        <taxon>Pentapetalae</taxon>
        <taxon>rosids</taxon>
        <taxon>fabids</taxon>
        <taxon>Malpighiales</taxon>
        <taxon>Euphorbiaceae</taxon>
        <taxon>Crotonoideae</taxon>
        <taxon>Micrandreae</taxon>
        <taxon>Hevea</taxon>
    </lineage>
</organism>
<evidence type="ECO:0000256" key="1">
    <source>
        <dbReference type="SAM" id="MobiDB-lite"/>
    </source>
</evidence>
<sequence length="166" mass="19705">MSRELRVNGDIMMGEEEANDTQIEVREVQENDRVHREVRDKGDLVDLEYDMEDEDNDMQQVLHELQKDRNEVKAKSDKVKRRPISSQQKWCYDASMRFEHNETYSKYGDFDELFSKSDSKGKGHLRYLEFDFVNDIGDPTFKIGIKFANSHDLKRFVRHMALSTYV</sequence>
<dbReference type="Proteomes" id="UP000467840">
    <property type="component" value="Chromosome 8"/>
</dbReference>
<comment type="caution">
    <text evidence="2">The sequence shown here is derived from an EMBL/GenBank/DDBJ whole genome shotgun (WGS) entry which is preliminary data.</text>
</comment>